<organism evidence="1">
    <name type="scientific">Medioppia subpectinata</name>
    <dbReference type="NCBI Taxonomy" id="1979941"/>
    <lineage>
        <taxon>Eukaryota</taxon>
        <taxon>Metazoa</taxon>
        <taxon>Ecdysozoa</taxon>
        <taxon>Arthropoda</taxon>
        <taxon>Chelicerata</taxon>
        <taxon>Arachnida</taxon>
        <taxon>Acari</taxon>
        <taxon>Acariformes</taxon>
        <taxon>Sarcoptiformes</taxon>
        <taxon>Oribatida</taxon>
        <taxon>Brachypylina</taxon>
        <taxon>Oppioidea</taxon>
        <taxon>Oppiidae</taxon>
        <taxon>Medioppia</taxon>
    </lineage>
</organism>
<evidence type="ECO:0000313" key="1">
    <source>
        <dbReference type="EMBL" id="CAD7621630.1"/>
    </source>
</evidence>
<reference evidence="1" key="1">
    <citation type="submission" date="2020-11" db="EMBL/GenBank/DDBJ databases">
        <authorList>
            <person name="Tran Van P."/>
        </authorList>
    </citation>
    <scope>NUCLEOTIDE SEQUENCE</scope>
</reference>
<sequence length="89" mass="9980">MKCAQRTSVWDVLDVWIHLLERVRDPMDILTSNEVPYDWPEYCRPTAHPCRVSKMAFVSNCGSIGSASIASRQLVPISTNTSHLSMADS</sequence>
<keyword evidence="2" id="KW-1185">Reference proteome</keyword>
<evidence type="ECO:0000313" key="2">
    <source>
        <dbReference type="Proteomes" id="UP000759131"/>
    </source>
</evidence>
<dbReference type="Proteomes" id="UP000759131">
    <property type="component" value="Unassembled WGS sequence"/>
</dbReference>
<name>A0A7R9PUS4_9ACAR</name>
<gene>
    <name evidence="1" type="ORF">OSB1V03_LOCUS2101</name>
</gene>
<accession>A0A7R9PUS4</accession>
<dbReference type="AlphaFoldDB" id="A0A7R9PUS4"/>
<dbReference type="EMBL" id="CAJPIZ010000693">
    <property type="protein sequence ID" value="CAG2102060.1"/>
    <property type="molecule type" value="Genomic_DNA"/>
</dbReference>
<protein>
    <submittedName>
        <fullName evidence="1">Uncharacterized protein</fullName>
    </submittedName>
</protein>
<proteinExistence type="predicted"/>
<dbReference type="EMBL" id="OC855268">
    <property type="protein sequence ID" value="CAD7621630.1"/>
    <property type="molecule type" value="Genomic_DNA"/>
</dbReference>